<protein>
    <submittedName>
        <fullName evidence="3">Uncharacterized protein</fullName>
    </submittedName>
</protein>
<dbReference type="EMBL" id="JBEOME010000002">
    <property type="protein sequence ID" value="MER3120655.1"/>
    <property type="molecule type" value="Genomic_DNA"/>
</dbReference>
<dbReference type="GeneID" id="66364394"/>
<organism evidence="3 4">
    <name type="scientific">Bacillus altitudinis</name>
    <dbReference type="NCBI Taxonomy" id="293387"/>
    <lineage>
        <taxon>Bacteria</taxon>
        <taxon>Bacillati</taxon>
        <taxon>Bacillota</taxon>
        <taxon>Bacilli</taxon>
        <taxon>Bacillales</taxon>
        <taxon>Bacillaceae</taxon>
        <taxon>Bacillus</taxon>
    </lineage>
</organism>
<evidence type="ECO:0000256" key="1">
    <source>
        <dbReference type="SAM" id="MobiDB-lite"/>
    </source>
</evidence>
<evidence type="ECO:0000313" key="3">
    <source>
        <dbReference type="EMBL" id="VXB30543.1"/>
    </source>
</evidence>
<gene>
    <name evidence="3" type="primary">ykzD</name>
    <name evidence="2" type="ORF">ABQG71_05570</name>
    <name evidence="3" type="ORF">BACI348_40419</name>
</gene>
<dbReference type="Proteomes" id="UP000433089">
    <property type="component" value="Unassembled WGS sequence"/>
</dbReference>
<accession>A0A653PKW0</accession>
<feature type="compositionally biased region" description="Basic and acidic residues" evidence="1">
    <location>
        <begin position="1"/>
        <end position="22"/>
    </location>
</feature>
<name>A0A1K1XGT6_BACAB</name>
<reference evidence="3 4" key="1">
    <citation type="submission" date="2019-10" db="EMBL/GenBank/DDBJ databases">
        <authorList>
            <person name="Karimi E."/>
        </authorList>
    </citation>
    <scope>NUCLEOTIDE SEQUENCE [LARGE SCALE GENOMIC DNA]</scope>
    <source>
        <strain evidence="3">Bacillus sp. 348</strain>
    </source>
</reference>
<dbReference type="EMBL" id="CABWLH010000009">
    <property type="protein sequence ID" value="VXB30543.1"/>
    <property type="molecule type" value="Genomic_DNA"/>
</dbReference>
<dbReference type="Proteomes" id="UP001467674">
    <property type="component" value="Unassembled WGS sequence"/>
</dbReference>
<evidence type="ECO:0000313" key="2">
    <source>
        <dbReference type="EMBL" id="MER3120655.1"/>
    </source>
</evidence>
<feature type="region of interest" description="Disordered" evidence="1">
    <location>
        <begin position="1"/>
        <end position="23"/>
    </location>
</feature>
<sequence>MMKKKEEEQTMDRAEYVPHPDGEGYALFLHDSFHLLSQEDMNQPEEE</sequence>
<dbReference type="AlphaFoldDB" id="A0A1K1XGT6"/>
<accession>A0A6G7HES9</accession>
<proteinExistence type="predicted"/>
<dbReference type="RefSeq" id="WP_008346168.1">
    <property type="nucleotide sequence ID" value="NZ_AP014928.1"/>
</dbReference>
<accession>A0A1K1XGT6</accession>
<keyword evidence="5" id="KW-1185">Reference proteome</keyword>
<evidence type="ECO:0000313" key="4">
    <source>
        <dbReference type="Proteomes" id="UP000433089"/>
    </source>
</evidence>
<reference evidence="2 5" key="2">
    <citation type="submission" date="2024-06" db="EMBL/GenBank/DDBJ databases">
        <title>Construction of an artificial bacterial consortium using nitrogen cycle bacteria from Cuatro Cienegas Basin and a mangrove forest.</title>
        <authorList>
            <person name="Aguilera-Najera D."/>
            <person name="Marquez-Cianci L."/>
            <person name="Martinez-Perez E."/>
            <person name="Rosas-Barrera M."/>
            <person name="Rodriguez-Cruz U.E."/>
            <person name="Tapia-Lopez R."/>
            <person name="Eguiarte L.E."/>
            <person name="Souza-Saldivar V."/>
        </authorList>
    </citation>
    <scope>NUCLEOTIDE SEQUENCE [LARGE SCALE GENOMIC DNA]</scope>
    <source>
        <strain evidence="2 5">S14-15</strain>
    </source>
</reference>
<evidence type="ECO:0000313" key="5">
    <source>
        <dbReference type="Proteomes" id="UP001467674"/>
    </source>
</evidence>